<dbReference type="STRING" id="947013.SAMN04488109_1050"/>
<dbReference type="EMBL" id="FQWQ01000001">
    <property type="protein sequence ID" value="SHG60667.1"/>
    <property type="molecule type" value="Genomic_DNA"/>
</dbReference>
<dbReference type="GO" id="GO:0004222">
    <property type="term" value="F:metalloendopeptidase activity"/>
    <property type="evidence" value="ECO:0007669"/>
    <property type="project" value="TreeGrafter"/>
</dbReference>
<sequence length="324" mass="35919">MSNFKYHYNPKTCQYERARWDVKEILWYVAGLVTLGLLFCGAMIFAHDSFIETETERILRAENQVLEKHKPVLEEQLTTVEATLVSLKEDDKALYTKVFNSDLPQSETSASTLTKEKILLADAAGFKDMMEILKSKSEALQKTSAKSNAFFGNTTHITKDQFDIMGSIPSTQPVANTQLDLLVSGFGERINPFHKGNYKHPGVDFAAARGTEVSVTANGKVITVSRTTLQAGYGNYIDVDHGHGFVTRYAHLEEIKVQRGQNVSKGTVIGTVGSSGGSTAPHLHYEVIREGEPVDPARYLMEGLSSEQHMKLLKLSSKQNQSLD</sequence>
<feature type="transmembrane region" description="Helical" evidence="1">
    <location>
        <begin position="25"/>
        <end position="46"/>
    </location>
</feature>
<dbReference type="Gene3D" id="2.70.70.10">
    <property type="entry name" value="Glucose Permease (Domain IIA)"/>
    <property type="match status" value="1"/>
</dbReference>
<proteinExistence type="predicted"/>
<keyword evidence="4" id="KW-1185">Reference proteome</keyword>
<feature type="domain" description="M23ase beta-sheet core" evidence="2">
    <location>
        <begin position="199"/>
        <end position="296"/>
    </location>
</feature>
<dbReference type="PANTHER" id="PTHR21666">
    <property type="entry name" value="PEPTIDASE-RELATED"/>
    <property type="match status" value="1"/>
</dbReference>
<dbReference type="InterPro" id="IPR016047">
    <property type="entry name" value="M23ase_b-sheet_dom"/>
</dbReference>
<organism evidence="3 4">
    <name type="scientific">Chryseolinea serpens</name>
    <dbReference type="NCBI Taxonomy" id="947013"/>
    <lineage>
        <taxon>Bacteria</taxon>
        <taxon>Pseudomonadati</taxon>
        <taxon>Bacteroidota</taxon>
        <taxon>Cytophagia</taxon>
        <taxon>Cytophagales</taxon>
        <taxon>Fulvivirgaceae</taxon>
        <taxon>Chryseolinea</taxon>
    </lineage>
</organism>
<dbReference type="InterPro" id="IPR050570">
    <property type="entry name" value="Cell_wall_metabolism_enzyme"/>
</dbReference>
<dbReference type="AlphaFoldDB" id="A0A1M5L6K7"/>
<evidence type="ECO:0000313" key="3">
    <source>
        <dbReference type="EMBL" id="SHG60667.1"/>
    </source>
</evidence>
<evidence type="ECO:0000256" key="1">
    <source>
        <dbReference type="SAM" id="Phobius"/>
    </source>
</evidence>
<dbReference type="OrthoDB" id="9810477at2"/>
<keyword evidence="1" id="KW-1133">Transmembrane helix</keyword>
<dbReference type="Pfam" id="PF01551">
    <property type="entry name" value="Peptidase_M23"/>
    <property type="match status" value="1"/>
</dbReference>
<dbReference type="InterPro" id="IPR011055">
    <property type="entry name" value="Dup_hybrid_motif"/>
</dbReference>
<keyword evidence="3" id="KW-0378">Hydrolase</keyword>
<name>A0A1M5L6K7_9BACT</name>
<dbReference type="Proteomes" id="UP000184212">
    <property type="component" value="Unassembled WGS sequence"/>
</dbReference>
<protein>
    <submittedName>
        <fullName evidence="3">Murein DD-endopeptidase MepM and murein hydrolase activator NlpD, contain LysM domain</fullName>
    </submittedName>
</protein>
<accession>A0A1M5L6K7</accession>
<keyword evidence="1" id="KW-0812">Transmembrane</keyword>
<dbReference type="SUPFAM" id="SSF51261">
    <property type="entry name" value="Duplicated hybrid motif"/>
    <property type="match status" value="1"/>
</dbReference>
<dbReference type="PANTHER" id="PTHR21666:SF270">
    <property type="entry name" value="MUREIN HYDROLASE ACTIVATOR ENVC"/>
    <property type="match status" value="1"/>
</dbReference>
<dbReference type="RefSeq" id="WP_073131714.1">
    <property type="nucleotide sequence ID" value="NZ_FQWQ01000001.1"/>
</dbReference>
<gene>
    <name evidence="3" type="ORF">SAMN04488109_1050</name>
</gene>
<evidence type="ECO:0000259" key="2">
    <source>
        <dbReference type="Pfam" id="PF01551"/>
    </source>
</evidence>
<dbReference type="CDD" id="cd12797">
    <property type="entry name" value="M23_peptidase"/>
    <property type="match status" value="1"/>
</dbReference>
<reference evidence="3 4" key="1">
    <citation type="submission" date="2016-11" db="EMBL/GenBank/DDBJ databases">
        <authorList>
            <person name="Jaros S."/>
            <person name="Januszkiewicz K."/>
            <person name="Wedrychowicz H."/>
        </authorList>
    </citation>
    <scope>NUCLEOTIDE SEQUENCE [LARGE SCALE GENOMIC DNA]</scope>
    <source>
        <strain evidence="3 4">DSM 24574</strain>
    </source>
</reference>
<keyword evidence="1" id="KW-0472">Membrane</keyword>
<evidence type="ECO:0000313" key="4">
    <source>
        <dbReference type="Proteomes" id="UP000184212"/>
    </source>
</evidence>